<organism evidence="2 3">
    <name type="scientific">Curvularia clavata</name>
    <dbReference type="NCBI Taxonomy" id="95742"/>
    <lineage>
        <taxon>Eukaryota</taxon>
        <taxon>Fungi</taxon>
        <taxon>Dikarya</taxon>
        <taxon>Ascomycota</taxon>
        <taxon>Pezizomycotina</taxon>
        <taxon>Dothideomycetes</taxon>
        <taxon>Pleosporomycetidae</taxon>
        <taxon>Pleosporales</taxon>
        <taxon>Pleosporineae</taxon>
        <taxon>Pleosporaceae</taxon>
        <taxon>Curvularia</taxon>
    </lineage>
</organism>
<gene>
    <name evidence="2" type="ORF">yc1106_00927</name>
</gene>
<dbReference type="OrthoDB" id="5428863at2759"/>
<name>A0A9Q8Z474_CURCL</name>
<evidence type="ECO:0000313" key="2">
    <source>
        <dbReference type="EMBL" id="USP73653.1"/>
    </source>
</evidence>
<dbReference type="Pfam" id="PF06985">
    <property type="entry name" value="HET"/>
    <property type="match status" value="1"/>
</dbReference>
<proteinExistence type="predicted"/>
<evidence type="ECO:0000259" key="1">
    <source>
        <dbReference type="Pfam" id="PF06985"/>
    </source>
</evidence>
<dbReference type="Proteomes" id="UP001056012">
    <property type="component" value="Chromosome 1"/>
</dbReference>
<dbReference type="EMBL" id="CP089274">
    <property type="protein sequence ID" value="USP73653.1"/>
    <property type="molecule type" value="Genomic_DNA"/>
</dbReference>
<dbReference type="PANTHER" id="PTHR33112:SF1">
    <property type="entry name" value="HETEROKARYON INCOMPATIBILITY DOMAIN-CONTAINING PROTEIN"/>
    <property type="match status" value="1"/>
</dbReference>
<sequence length="658" mass="76209">MRDVTPRPVQGHDEINSNYYCHRCAYLPTEIKENWTNNTPDFITMVSVESLQADCALCAQFCRVFEWIYGSFSYRDHVYLYYLLDSPTQVGGMTIGLKFESYYTLNTVELFPIQSTEFAHPQVVRRIVCPDEPDYQFIRKQVDICKKSHGQECIRGAVGKHVLRVIDCKSRRLIAVRPDEPYACLSYVWGSGAARETQSFGDELPAELPKTIEDAMAVAIALEVPFLWVDRYCIDQENLQEKHNTIQNMNRVYEGAEITIIAACGDDPHHGLPGVRGTPRKPQLSLTLPDTTFLGVDPIFDEIGITKWAERGWTYQEMLLSRRRLVFTNTQMYFQCRTTHCMESLHPSFTASTFGMRPQLRAFPFNGVGYTVFELQERLTEYYSRQLSFDTDVINAFKGIISAYDQLESFPFRLTHFYGVFLIYKHEDEDLAQTRFVSNLCWAATRNSSHDIPLYKISRMNLFPSFSWASTKLKSLQGCFHTLKPEVSENGLLRCDQIQVRFTHRTDGDMNLWAFIKHKDSYEMFLPLIKLTTWIVSCPLSRTHDGMPLLFGYDLNTEFQPEASCKTLHLAYLGAQNSVDNRFWIFALVLEEVEPGVFRRIGRWNCEISWVVDARESTGEILNTSLSQRQYEFNRLIMDFDEEAVSQSQWERRTVTIV</sequence>
<accession>A0A9Q8Z474</accession>
<dbReference type="PANTHER" id="PTHR33112">
    <property type="entry name" value="DOMAIN PROTEIN, PUTATIVE-RELATED"/>
    <property type="match status" value="1"/>
</dbReference>
<dbReference type="VEuPathDB" id="FungiDB:yc1106_00927"/>
<dbReference type="AlphaFoldDB" id="A0A9Q8Z474"/>
<protein>
    <recommendedName>
        <fullName evidence="1">Heterokaryon incompatibility domain-containing protein</fullName>
    </recommendedName>
</protein>
<dbReference type="InterPro" id="IPR010730">
    <property type="entry name" value="HET"/>
</dbReference>
<keyword evidence="3" id="KW-1185">Reference proteome</keyword>
<evidence type="ECO:0000313" key="3">
    <source>
        <dbReference type="Proteomes" id="UP001056012"/>
    </source>
</evidence>
<reference evidence="2" key="1">
    <citation type="submission" date="2021-12" db="EMBL/GenBank/DDBJ databases">
        <title>Curvularia clavata genome.</title>
        <authorList>
            <person name="Cao Y."/>
        </authorList>
    </citation>
    <scope>NUCLEOTIDE SEQUENCE</scope>
    <source>
        <strain evidence="2">Yc1106</strain>
    </source>
</reference>
<feature type="domain" description="Heterokaryon incompatibility" evidence="1">
    <location>
        <begin position="182"/>
        <end position="317"/>
    </location>
</feature>